<dbReference type="InterPro" id="IPR029058">
    <property type="entry name" value="AB_hydrolase_fold"/>
</dbReference>
<dbReference type="EMBL" id="LC738883">
    <property type="protein sequence ID" value="BDT63366.1"/>
    <property type="molecule type" value="Genomic_DNA"/>
</dbReference>
<evidence type="ECO:0000259" key="1">
    <source>
        <dbReference type="Pfam" id="PF00561"/>
    </source>
</evidence>
<proteinExistence type="predicted"/>
<accession>A0A9C7BNZ1</accession>
<dbReference type="InterPro" id="IPR000073">
    <property type="entry name" value="AB_hydrolase_1"/>
</dbReference>
<evidence type="ECO:0000313" key="2">
    <source>
        <dbReference type="EMBL" id="BDT63366.1"/>
    </source>
</evidence>
<dbReference type="SUPFAM" id="SSF53474">
    <property type="entry name" value="alpha/beta-Hydrolases"/>
    <property type="match status" value="1"/>
</dbReference>
<dbReference type="GO" id="GO:0052689">
    <property type="term" value="F:carboxylic ester hydrolase activity"/>
    <property type="evidence" value="ECO:0007669"/>
    <property type="project" value="TreeGrafter"/>
</dbReference>
<dbReference type="GO" id="GO:0006654">
    <property type="term" value="P:phosphatidic acid biosynthetic process"/>
    <property type="evidence" value="ECO:0007669"/>
    <property type="project" value="TreeGrafter"/>
</dbReference>
<reference evidence="2" key="1">
    <citation type="submission" date="2022-10" db="EMBL/GenBank/DDBJ databases">
        <title>Genome sequences of endogenous nimaviruses in decapod crustaceans.</title>
        <authorList>
            <person name="Kawato S."/>
            <person name="Nozaki R."/>
            <person name="Kondo H."/>
            <person name="Hirono I."/>
        </authorList>
    </citation>
    <scope>NUCLEOTIDE SEQUENCE</scope>
    <source>
        <strain evidence="2">TUMSAT20210906</strain>
    </source>
</reference>
<dbReference type="Pfam" id="PF00561">
    <property type="entry name" value="Abhydrolase_1"/>
    <property type="match status" value="1"/>
</dbReference>
<name>A0A9C7BNZ1_9VIRU</name>
<protein>
    <recommendedName>
        <fullName evidence="1">AB hydrolase-1 domain-containing protein</fullName>
    </recommendedName>
</protein>
<dbReference type="GO" id="GO:0042171">
    <property type="term" value="F:lysophosphatidic acid acyltransferase activity"/>
    <property type="evidence" value="ECO:0007669"/>
    <property type="project" value="TreeGrafter"/>
</dbReference>
<organism evidence="2">
    <name type="scientific">Armadillidium vulgare clopovirus</name>
    <dbReference type="NCBI Taxonomy" id="2984284"/>
    <lineage>
        <taxon>Viruses</taxon>
        <taxon>Viruses incertae sedis</taxon>
        <taxon>Naldaviricetes</taxon>
        <taxon>Nimaviridae</taxon>
    </lineage>
</organism>
<dbReference type="PANTHER" id="PTHR42886:SF29">
    <property type="entry name" value="PUMMELIG, ISOFORM A"/>
    <property type="match status" value="1"/>
</dbReference>
<sequence>MSYNKRAEIKSILKERRLRRRLRKKRKFERLKTLYQCTDRESCFFRKCLWSKWFSSTPHLLSITSKIIRSTIRIPFESKFVNIGKVVTGSEKDNKIFTIIFNREMEEAGAATPMVVIHGFGSLAFDWLDFAEAIHFESKRPIYLFDTIGFNQSSRPDFFKYDVFCCPPPSNGNNVKNDDDNRNHFIPPAFSKFAPSDFLRKKNLVNKAFKAEMEFIKCVEAWRDALNLKKFILVGHSFGGYLASSYAINYPERISHLVLVDPWGFPPHPLYVKICRNVLKLPFNPFFFLRLAGPKFANKVANYLVKHVYYCNAQNPTGEEAFAIMVSGFQYARNPMFNRFHLLSQRVPVTFIYGENTWIDVTPAVNIQKTRKRTKIKIIKNAGHIAFHENPSRFNYYLLKIMRAVDKKKNDKYL</sequence>
<dbReference type="PANTHER" id="PTHR42886">
    <property type="entry name" value="RE40534P-RELATED"/>
    <property type="match status" value="1"/>
</dbReference>
<feature type="domain" description="AB hydrolase-1" evidence="1">
    <location>
        <begin position="113"/>
        <end position="391"/>
    </location>
</feature>
<dbReference type="GO" id="GO:0055088">
    <property type="term" value="P:lipid homeostasis"/>
    <property type="evidence" value="ECO:0007669"/>
    <property type="project" value="TreeGrafter"/>
</dbReference>
<dbReference type="Gene3D" id="3.40.50.1820">
    <property type="entry name" value="alpha/beta hydrolase"/>
    <property type="match status" value="1"/>
</dbReference>